<organism evidence="6 7">
    <name type="scientific">Striga asiatica</name>
    <name type="common">Asiatic witchweed</name>
    <name type="synonym">Buchnera asiatica</name>
    <dbReference type="NCBI Taxonomy" id="4170"/>
    <lineage>
        <taxon>Eukaryota</taxon>
        <taxon>Viridiplantae</taxon>
        <taxon>Streptophyta</taxon>
        <taxon>Embryophyta</taxon>
        <taxon>Tracheophyta</taxon>
        <taxon>Spermatophyta</taxon>
        <taxon>Magnoliopsida</taxon>
        <taxon>eudicotyledons</taxon>
        <taxon>Gunneridae</taxon>
        <taxon>Pentapetalae</taxon>
        <taxon>asterids</taxon>
        <taxon>lamiids</taxon>
        <taxon>Lamiales</taxon>
        <taxon>Orobanchaceae</taxon>
        <taxon>Buchnereae</taxon>
        <taxon>Striga</taxon>
    </lineage>
</organism>
<dbReference type="Pfam" id="PF02170">
    <property type="entry name" value="PAZ"/>
    <property type="match status" value="1"/>
</dbReference>
<reference evidence="7" key="1">
    <citation type="journal article" date="2019" name="Curr. Biol.">
        <title>Genome Sequence of Striga asiatica Provides Insight into the Evolution of Plant Parasitism.</title>
        <authorList>
            <person name="Yoshida S."/>
            <person name="Kim S."/>
            <person name="Wafula E.K."/>
            <person name="Tanskanen J."/>
            <person name="Kim Y.M."/>
            <person name="Honaas L."/>
            <person name="Yang Z."/>
            <person name="Spallek T."/>
            <person name="Conn C.E."/>
            <person name="Ichihashi Y."/>
            <person name="Cheong K."/>
            <person name="Cui S."/>
            <person name="Der J.P."/>
            <person name="Gundlach H."/>
            <person name="Jiao Y."/>
            <person name="Hori C."/>
            <person name="Ishida J.K."/>
            <person name="Kasahara H."/>
            <person name="Kiba T."/>
            <person name="Kim M.S."/>
            <person name="Koo N."/>
            <person name="Laohavisit A."/>
            <person name="Lee Y.H."/>
            <person name="Lumba S."/>
            <person name="McCourt P."/>
            <person name="Mortimer J.C."/>
            <person name="Mutuku J.M."/>
            <person name="Nomura T."/>
            <person name="Sasaki-Sekimoto Y."/>
            <person name="Seto Y."/>
            <person name="Wang Y."/>
            <person name="Wakatake T."/>
            <person name="Sakakibara H."/>
            <person name="Demura T."/>
            <person name="Yamaguchi S."/>
            <person name="Yoneyama K."/>
            <person name="Manabe R.I."/>
            <person name="Nelson D.C."/>
            <person name="Schulman A.H."/>
            <person name="Timko M.P."/>
            <person name="dePamphilis C.W."/>
            <person name="Choi D."/>
            <person name="Shirasu K."/>
        </authorList>
    </citation>
    <scope>NUCLEOTIDE SEQUENCE [LARGE SCALE GENOMIC DNA]</scope>
    <source>
        <strain evidence="7">cv. UVA1</strain>
    </source>
</reference>
<dbReference type="SUPFAM" id="SSF53098">
    <property type="entry name" value="Ribonuclease H-like"/>
    <property type="match status" value="1"/>
</dbReference>
<dbReference type="InterPro" id="IPR032474">
    <property type="entry name" value="Argonaute_N"/>
</dbReference>
<dbReference type="SMART" id="SM01163">
    <property type="entry name" value="DUF1785"/>
    <property type="match status" value="1"/>
</dbReference>
<dbReference type="GO" id="GO:0003723">
    <property type="term" value="F:RNA binding"/>
    <property type="evidence" value="ECO:0007669"/>
    <property type="project" value="InterPro"/>
</dbReference>
<keyword evidence="2" id="KW-0678">Repressor</keyword>
<dbReference type="InterPro" id="IPR032472">
    <property type="entry name" value="ArgoL2"/>
</dbReference>
<dbReference type="SUPFAM" id="SSF101690">
    <property type="entry name" value="PAZ domain"/>
    <property type="match status" value="1"/>
</dbReference>
<name>A0A5A7RHM3_STRAF</name>
<dbReference type="InterPro" id="IPR032473">
    <property type="entry name" value="Argonaute_Mid_dom"/>
</dbReference>
<dbReference type="PROSITE" id="PS50821">
    <property type="entry name" value="PAZ"/>
    <property type="match status" value="1"/>
</dbReference>
<feature type="domain" description="PAZ" evidence="4">
    <location>
        <begin position="256"/>
        <end position="371"/>
    </location>
</feature>
<accession>A0A5A7RHM3</accession>
<evidence type="ECO:0000313" key="6">
    <source>
        <dbReference type="EMBL" id="GER56743.1"/>
    </source>
</evidence>
<dbReference type="Pfam" id="PF16487">
    <property type="entry name" value="ArgoMid"/>
    <property type="match status" value="1"/>
</dbReference>
<dbReference type="InterPro" id="IPR003100">
    <property type="entry name" value="PAZ_dom"/>
</dbReference>
<dbReference type="CDD" id="cd02846">
    <property type="entry name" value="PAZ_argonaute_like"/>
    <property type="match status" value="1"/>
</dbReference>
<dbReference type="InterPro" id="IPR012337">
    <property type="entry name" value="RNaseH-like_sf"/>
</dbReference>
<dbReference type="InterPro" id="IPR014811">
    <property type="entry name" value="ArgoL1"/>
</dbReference>
<dbReference type="InterPro" id="IPR036397">
    <property type="entry name" value="RNaseH_sf"/>
</dbReference>
<evidence type="ECO:0000256" key="1">
    <source>
        <dbReference type="ARBA" id="ARBA00008201"/>
    </source>
</evidence>
<dbReference type="EMBL" id="BKCP01012737">
    <property type="protein sequence ID" value="GER56743.1"/>
    <property type="molecule type" value="Genomic_DNA"/>
</dbReference>
<dbReference type="InterPro" id="IPR003165">
    <property type="entry name" value="Piwi"/>
</dbReference>
<keyword evidence="7" id="KW-1185">Reference proteome</keyword>
<protein>
    <submittedName>
        <fullName evidence="6">Argonaute family protein</fullName>
    </submittedName>
</protein>
<dbReference type="GO" id="GO:0051607">
    <property type="term" value="P:defense response to virus"/>
    <property type="evidence" value="ECO:0007669"/>
    <property type="project" value="UniProtKB-ARBA"/>
</dbReference>
<dbReference type="AlphaFoldDB" id="A0A5A7RHM3"/>
<dbReference type="GO" id="GO:1990904">
    <property type="term" value="C:ribonucleoprotein complex"/>
    <property type="evidence" value="ECO:0007669"/>
    <property type="project" value="UniProtKB-KW"/>
</dbReference>
<evidence type="ECO:0000256" key="2">
    <source>
        <dbReference type="ARBA" id="ARBA00022491"/>
    </source>
</evidence>
<sequence>MESSQQFFPPPPPEIPPNVVPIRIQPITSVKPTVGPTIGPRPGFNGKRVHIITNHFKVSISSSVDDFFHYDVLISYEDGLEVTKKSTKMSVIEQLCETYKSELDGKAFVFDRTRSLFTPGPLPQNNLEFSVVLNHVSAKGTNENDSKRQRLVSRLTMFKVQMKFVSRIPMKSLIESKFGGYVSGLRVLNTILQQLASKRGCLVLRQSFFENGTNNFIDLGGGILGCRGLFSSFRALQGGLYLKHDVSITTVIQPGSVIDFLVKHQNVKNPGKLNWNEASRTLKSLRIKVKHLPNEFKITGLSGKLCKEQKFTLTLGKSNDGVVRTIETTVYDYFVCTRGIQLSFSAKMPCINTGKPHKPTFFPIELCFLVPLQQNKKELTVNQKSAMITKCRQKPEDFIKVLSDDVKRLKLEDDPLLQSCGISINNSFVQAEGRVLTAPRLRMGNAEVITPRNGWWNIKDKKFLEPKRLENWVIVKFSSSCDVRKMCGELARISSAKGMVINPPLCVFEENLRHAKKSPSVRVDMMFDQIHSRLPKSPPQFILCLLSDKKFSDIYGPWKRKTIVEFGIRDQCVASSKIDELYLMNILMKINAKLGGFNHTVNSEITRSVPLVSKIPTMILGMEVSHSSPGRINSPSIASVVGSREWPKISSYRASIRMVPARTHMIDSLFKPMELLVEFYATSGQIKPAQIVIFRNGLSTSQFDQMLEVEMGQIFKACDFLEEKWRPKFTVIVSQRHHHTKFFDANSKANISPGTIVDSKVCDLDCNNFYVCAHAARIGTLRPTHYHVLLDEIGFSSDDLQEFIHSLSYVFQRSNNTISEVAPVRYARLAAAKISQLIDYDKVLSTGYQLPKVHKNMSSSMFFI</sequence>
<dbReference type="Pfam" id="PF16488">
    <property type="entry name" value="ArgoL2"/>
    <property type="match status" value="1"/>
</dbReference>
<proteinExistence type="inferred from homology"/>
<comment type="caution">
    <text evidence="6">The sequence shown here is derived from an EMBL/GenBank/DDBJ whole genome shotgun (WGS) entry which is preliminary data.</text>
</comment>
<dbReference type="PROSITE" id="PS50822">
    <property type="entry name" value="PIWI"/>
    <property type="match status" value="1"/>
</dbReference>
<dbReference type="Pfam" id="PF16486">
    <property type="entry name" value="ArgoN"/>
    <property type="match status" value="1"/>
</dbReference>
<comment type="similarity">
    <text evidence="1">Belongs to the argonaute family. Ago subfamily.</text>
</comment>
<dbReference type="Gene3D" id="3.30.420.10">
    <property type="entry name" value="Ribonuclease H-like superfamily/Ribonuclease H"/>
    <property type="match status" value="1"/>
</dbReference>
<evidence type="ECO:0000259" key="5">
    <source>
        <dbReference type="PROSITE" id="PS50822"/>
    </source>
</evidence>
<dbReference type="Gene3D" id="2.170.260.10">
    <property type="entry name" value="paz domain"/>
    <property type="match status" value="1"/>
</dbReference>
<keyword evidence="3" id="KW-0687">Ribonucleoprotein</keyword>
<evidence type="ECO:0000313" key="7">
    <source>
        <dbReference type="Proteomes" id="UP000325081"/>
    </source>
</evidence>
<evidence type="ECO:0000259" key="4">
    <source>
        <dbReference type="PROSITE" id="PS50821"/>
    </source>
</evidence>
<dbReference type="OrthoDB" id="10252740at2759"/>
<dbReference type="Pfam" id="PF02171">
    <property type="entry name" value="Piwi"/>
    <property type="match status" value="1"/>
</dbReference>
<feature type="domain" description="Piwi" evidence="5">
    <location>
        <begin position="541"/>
        <end position="839"/>
    </location>
</feature>
<dbReference type="SMART" id="SM00950">
    <property type="entry name" value="Piwi"/>
    <property type="match status" value="1"/>
</dbReference>
<dbReference type="Pfam" id="PF08699">
    <property type="entry name" value="ArgoL1"/>
    <property type="match status" value="1"/>
</dbReference>
<gene>
    <name evidence="6" type="ORF">STAS_34487</name>
</gene>
<dbReference type="Proteomes" id="UP000325081">
    <property type="component" value="Unassembled WGS sequence"/>
</dbReference>
<dbReference type="PANTHER" id="PTHR22891">
    <property type="entry name" value="EUKARYOTIC TRANSLATION INITIATION FACTOR 2C"/>
    <property type="match status" value="1"/>
</dbReference>
<dbReference type="InterPro" id="IPR036085">
    <property type="entry name" value="PAZ_dom_sf"/>
</dbReference>
<evidence type="ECO:0000256" key="3">
    <source>
        <dbReference type="ARBA" id="ARBA00023274"/>
    </source>
</evidence>
<dbReference type="Gene3D" id="3.40.50.2300">
    <property type="match status" value="1"/>
</dbReference>